<dbReference type="STRING" id="50376.A0A517KXF7"/>
<name>A0A517KXF7_9PEZI</name>
<evidence type="ECO:0000256" key="2">
    <source>
        <dbReference type="SAM" id="Coils"/>
    </source>
</evidence>
<dbReference type="PANTHER" id="PTHR31996">
    <property type="entry name" value="COILED-COIL DOMAIN-CONTAINING PROTEIN 115"/>
    <property type="match status" value="1"/>
</dbReference>
<sequence length="203" mass="23512">MDRPVSTQVGIENGADNLMLRLDDLFEQYLNLLDQYQETRQQLSALLSSGYMSLAQANFSSTSRARYGPDYYDERMQALRKITVGNETREEDFVVTCNLVPEEQGRLKAKPESDTREAECEERKEDEKPVKNEETTEGKLKIDPRDPIRWFGLLVPPPLRSAQSTFIEIVENKVPRLANLTRQLRSLETEIGRTRKQMKKLDR</sequence>
<feature type="coiled-coil region" evidence="2">
    <location>
        <begin position="15"/>
        <end position="46"/>
    </location>
</feature>
<dbReference type="EMBL" id="CP042185">
    <property type="protein sequence ID" value="QDS68065.1"/>
    <property type="molecule type" value="Genomic_DNA"/>
</dbReference>
<keyword evidence="5" id="KW-1185">Reference proteome</keyword>
<evidence type="ECO:0000313" key="4">
    <source>
        <dbReference type="EMBL" id="QDS68065.1"/>
    </source>
</evidence>
<dbReference type="Pfam" id="PF21730">
    <property type="entry name" value="Vma22_CCDC115"/>
    <property type="match status" value="1"/>
</dbReference>
<dbReference type="InterPro" id="IPR040357">
    <property type="entry name" value="Vma22/CCDC115"/>
</dbReference>
<organism evidence="4 5">
    <name type="scientific">Venturia effusa</name>
    <dbReference type="NCBI Taxonomy" id="50376"/>
    <lineage>
        <taxon>Eukaryota</taxon>
        <taxon>Fungi</taxon>
        <taxon>Dikarya</taxon>
        <taxon>Ascomycota</taxon>
        <taxon>Pezizomycotina</taxon>
        <taxon>Dothideomycetes</taxon>
        <taxon>Pleosporomycetidae</taxon>
        <taxon>Venturiales</taxon>
        <taxon>Venturiaceae</taxon>
        <taxon>Venturia</taxon>
    </lineage>
</organism>
<proteinExistence type="predicted"/>
<dbReference type="Proteomes" id="UP000316270">
    <property type="component" value="Chromosome 1"/>
</dbReference>
<reference evidence="4 5" key="1">
    <citation type="submission" date="2019-07" db="EMBL/GenBank/DDBJ databases">
        <title>Finished genome of Venturia effusa.</title>
        <authorList>
            <person name="Young C.A."/>
            <person name="Cox M.P."/>
            <person name="Ganley A.R.D."/>
            <person name="David W.J."/>
        </authorList>
    </citation>
    <scope>NUCLEOTIDE SEQUENCE [LARGE SCALE GENOMIC DNA]</scope>
    <source>
        <strain evidence="5">albino</strain>
    </source>
</reference>
<accession>A0A517KXF7</accession>
<evidence type="ECO:0000313" key="5">
    <source>
        <dbReference type="Proteomes" id="UP000316270"/>
    </source>
</evidence>
<dbReference type="OrthoDB" id="408631at2759"/>
<gene>
    <name evidence="4" type="ORF">FKW77_009851</name>
</gene>
<dbReference type="AlphaFoldDB" id="A0A517KXF7"/>
<dbReference type="PANTHER" id="PTHR31996:SF2">
    <property type="entry name" value="COILED-COIL DOMAIN-CONTAINING PROTEIN 115"/>
    <property type="match status" value="1"/>
</dbReference>
<evidence type="ECO:0000256" key="1">
    <source>
        <dbReference type="ARBA" id="ARBA00093634"/>
    </source>
</evidence>
<evidence type="ECO:0000256" key="3">
    <source>
        <dbReference type="SAM" id="MobiDB-lite"/>
    </source>
</evidence>
<feature type="region of interest" description="Disordered" evidence="3">
    <location>
        <begin position="105"/>
        <end position="139"/>
    </location>
</feature>
<dbReference type="GO" id="GO:0051082">
    <property type="term" value="F:unfolded protein binding"/>
    <property type="evidence" value="ECO:0007669"/>
    <property type="project" value="TreeGrafter"/>
</dbReference>
<dbReference type="GO" id="GO:1990871">
    <property type="term" value="C:Vma12-Vma22 assembly complex"/>
    <property type="evidence" value="ECO:0007669"/>
    <property type="project" value="TreeGrafter"/>
</dbReference>
<protein>
    <recommendedName>
        <fullName evidence="1">Vacuolar ATPase assembly protein VMA22</fullName>
    </recommendedName>
</protein>
<keyword evidence="2" id="KW-0175">Coiled coil</keyword>
<dbReference type="GO" id="GO:0070072">
    <property type="term" value="P:vacuolar proton-transporting V-type ATPase complex assembly"/>
    <property type="evidence" value="ECO:0007669"/>
    <property type="project" value="InterPro"/>
</dbReference>
<dbReference type="Gene3D" id="1.10.287.3240">
    <property type="match status" value="1"/>
</dbReference>